<gene>
    <name evidence="3" type="ORF">J437_LFUL002978</name>
</gene>
<protein>
    <recommendedName>
        <fullName evidence="2">BSD domain-containing protein</fullName>
    </recommendedName>
</protein>
<reference evidence="3" key="1">
    <citation type="submission" date="2013-04" db="EMBL/GenBank/DDBJ databases">
        <authorList>
            <person name="Qu J."/>
            <person name="Murali S.C."/>
            <person name="Bandaranaike D."/>
            <person name="Bellair M."/>
            <person name="Blankenburg K."/>
            <person name="Chao H."/>
            <person name="Dinh H."/>
            <person name="Doddapaneni H."/>
            <person name="Downs B."/>
            <person name="Dugan-Rocha S."/>
            <person name="Elkadiri S."/>
            <person name="Gnanaolivu R.D."/>
            <person name="Hernandez B."/>
            <person name="Javaid M."/>
            <person name="Jayaseelan J.C."/>
            <person name="Lee S."/>
            <person name="Li M."/>
            <person name="Ming W."/>
            <person name="Munidasa M."/>
            <person name="Muniz J."/>
            <person name="Nguyen L."/>
            <person name="Ongeri F."/>
            <person name="Osuji N."/>
            <person name="Pu L.-L."/>
            <person name="Puazo M."/>
            <person name="Qu C."/>
            <person name="Quiroz J."/>
            <person name="Raj R."/>
            <person name="Weissenberger G."/>
            <person name="Xin Y."/>
            <person name="Zou X."/>
            <person name="Han Y."/>
            <person name="Richards S."/>
            <person name="Worley K."/>
            <person name="Muzny D."/>
            <person name="Gibbs R."/>
        </authorList>
    </citation>
    <scope>NUCLEOTIDE SEQUENCE</scope>
    <source>
        <strain evidence="3">Sampled in the wild</strain>
    </source>
</reference>
<feature type="region of interest" description="Disordered" evidence="1">
    <location>
        <begin position="125"/>
        <end position="145"/>
    </location>
</feature>
<feature type="domain" description="BSD" evidence="2">
    <location>
        <begin position="66"/>
        <end position="118"/>
    </location>
</feature>
<dbReference type="Proteomes" id="UP000792457">
    <property type="component" value="Unassembled WGS sequence"/>
</dbReference>
<dbReference type="GO" id="GO:0048172">
    <property type="term" value="P:regulation of short-term neuronal synaptic plasticity"/>
    <property type="evidence" value="ECO:0007669"/>
    <property type="project" value="TreeGrafter"/>
</dbReference>
<evidence type="ECO:0000313" key="4">
    <source>
        <dbReference type="Proteomes" id="UP000792457"/>
    </source>
</evidence>
<dbReference type="Gene3D" id="1.10.3970.10">
    <property type="entry name" value="BSD domain"/>
    <property type="match status" value="1"/>
</dbReference>
<dbReference type="Pfam" id="PF03909">
    <property type="entry name" value="BSD"/>
    <property type="match status" value="1"/>
</dbReference>
<dbReference type="OrthoDB" id="47923at2759"/>
<evidence type="ECO:0000313" key="3">
    <source>
        <dbReference type="EMBL" id="KAG8230945.1"/>
    </source>
</evidence>
<dbReference type="SMART" id="SM00751">
    <property type="entry name" value="BSD"/>
    <property type="match status" value="1"/>
</dbReference>
<dbReference type="InterPro" id="IPR051494">
    <property type="entry name" value="BSD_domain-containing"/>
</dbReference>
<dbReference type="SUPFAM" id="SSF140383">
    <property type="entry name" value="BSD domain-like"/>
    <property type="match status" value="1"/>
</dbReference>
<organism evidence="3 4">
    <name type="scientific">Ladona fulva</name>
    <name type="common">Scarce chaser dragonfly</name>
    <name type="synonym">Libellula fulva</name>
    <dbReference type="NCBI Taxonomy" id="123851"/>
    <lineage>
        <taxon>Eukaryota</taxon>
        <taxon>Metazoa</taxon>
        <taxon>Ecdysozoa</taxon>
        <taxon>Arthropoda</taxon>
        <taxon>Hexapoda</taxon>
        <taxon>Insecta</taxon>
        <taxon>Pterygota</taxon>
        <taxon>Palaeoptera</taxon>
        <taxon>Odonata</taxon>
        <taxon>Epiprocta</taxon>
        <taxon>Anisoptera</taxon>
        <taxon>Libelluloidea</taxon>
        <taxon>Libellulidae</taxon>
        <taxon>Ladona</taxon>
    </lineage>
</organism>
<sequence length="145" mass="16300">MKQSILGEFNREQEAFIKEKQQAGEKIDGTTPAPWVGYPNEEALKEQILSLSTDRRNFVRSPPAGVEFQFDLESFMPVAQATLAQDPNLQQMRFELVPKVISEDNFWRNYFYRVGLIRQSSELTSMAEESSMSAGATESGPDGTG</sequence>
<name>A0A8K0P0A3_LADFU</name>
<dbReference type="InterPro" id="IPR005607">
    <property type="entry name" value="BSD_dom"/>
</dbReference>
<dbReference type="InterPro" id="IPR035925">
    <property type="entry name" value="BSD_dom_sf"/>
</dbReference>
<dbReference type="GO" id="GO:0005794">
    <property type="term" value="C:Golgi apparatus"/>
    <property type="evidence" value="ECO:0007669"/>
    <property type="project" value="TreeGrafter"/>
</dbReference>
<evidence type="ECO:0000256" key="1">
    <source>
        <dbReference type="SAM" id="MobiDB-lite"/>
    </source>
</evidence>
<dbReference type="EMBL" id="KZ308518">
    <property type="protein sequence ID" value="KAG8230945.1"/>
    <property type="molecule type" value="Genomic_DNA"/>
</dbReference>
<dbReference type="GO" id="GO:0045202">
    <property type="term" value="C:synapse"/>
    <property type="evidence" value="ECO:0007669"/>
    <property type="project" value="TreeGrafter"/>
</dbReference>
<dbReference type="GO" id="GO:0005634">
    <property type="term" value="C:nucleus"/>
    <property type="evidence" value="ECO:0007669"/>
    <property type="project" value="TreeGrafter"/>
</dbReference>
<proteinExistence type="predicted"/>
<dbReference type="PANTHER" id="PTHR16019:SF6">
    <property type="entry name" value="SYNAPSE-ASSOCIATED PROTEIN 1"/>
    <property type="match status" value="1"/>
</dbReference>
<comment type="caution">
    <text evidence="3">The sequence shown here is derived from an EMBL/GenBank/DDBJ whole genome shotgun (WGS) entry which is preliminary data.</text>
</comment>
<dbReference type="PANTHER" id="PTHR16019">
    <property type="entry name" value="SYNAPSE-ASSOCIATED PROTEIN"/>
    <property type="match status" value="1"/>
</dbReference>
<accession>A0A8K0P0A3</accession>
<reference evidence="3" key="2">
    <citation type="submission" date="2017-10" db="EMBL/GenBank/DDBJ databases">
        <title>Ladona fulva Genome sequencing and assembly.</title>
        <authorList>
            <person name="Murali S."/>
            <person name="Richards S."/>
            <person name="Bandaranaike D."/>
            <person name="Bellair M."/>
            <person name="Blankenburg K."/>
            <person name="Chao H."/>
            <person name="Dinh H."/>
            <person name="Doddapaneni H."/>
            <person name="Dugan-Rocha S."/>
            <person name="Elkadiri S."/>
            <person name="Gnanaolivu R."/>
            <person name="Hernandez B."/>
            <person name="Skinner E."/>
            <person name="Javaid M."/>
            <person name="Lee S."/>
            <person name="Li M."/>
            <person name="Ming W."/>
            <person name="Munidasa M."/>
            <person name="Muniz J."/>
            <person name="Nguyen L."/>
            <person name="Hughes D."/>
            <person name="Osuji N."/>
            <person name="Pu L.-L."/>
            <person name="Puazo M."/>
            <person name="Qu C."/>
            <person name="Quiroz J."/>
            <person name="Raj R."/>
            <person name="Weissenberger G."/>
            <person name="Xin Y."/>
            <person name="Zou X."/>
            <person name="Han Y."/>
            <person name="Worley K."/>
            <person name="Muzny D."/>
            <person name="Gibbs R."/>
        </authorList>
    </citation>
    <scope>NUCLEOTIDE SEQUENCE</scope>
    <source>
        <strain evidence="3">Sampled in the wild</strain>
    </source>
</reference>
<evidence type="ECO:0000259" key="2">
    <source>
        <dbReference type="PROSITE" id="PS50858"/>
    </source>
</evidence>
<dbReference type="PROSITE" id="PS50858">
    <property type="entry name" value="BSD"/>
    <property type="match status" value="1"/>
</dbReference>
<keyword evidence="4" id="KW-1185">Reference proteome</keyword>
<dbReference type="AlphaFoldDB" id="A0A8K0P0A3"/>
<dbReference type="GO" id="GO:0038203">
    <property type="term" value="P:TORC2 signaling"/>
    <property type="evidence" value="ECO:0007669"/>
    <property type="project" value="TreeGrafter"/>
</dbReference>